<feature type="compositionally biased region" description="Acidic residues" evidence="1">
    <location>
        <begin position="249"/>
        <end position="259"/>
    </location>
</feature>
<keyword evidence="3" id="KW-1185">Reference proteome</keyword>
<sequence length="259" mass="29274">MTMHYPALIEAQSLIKSGDIAGAENALATLAETEGDQALVAALDEFPAKDLLAIIREYDASKESLVNLLVTPEQFAQAVVLEKRYKDLTHEQLRGMINSVIFRDGADPAEFLYEIGEVEGGYDSLADYLQDRTQMVEHFYRYATFDLYEYGDESKTQALDDDLLSLTSDTDSKPASLDRASVEDHDWMEVTYILRYELPEIFREVLMKLRARYQAYLRNLQADELAELQGSAEEDDDDEAPNAKKNNDDGDDDEEESAL</sequence>
<dbReference type="EMBL" id="CP133720">
    <property type="protein sequence ID" value="WMW82388.1"/>
    <property type="molecule type" value="Genomic_DNA"/>
</dbReference>
<evidence type="ECO:0000313" key="2">
    <source>
        <dbReference type="EMBL" id="WMW82388.1"/>
    </source>
</evidence>
<reference evidence="2" key="1">
    <citation type="submission" date="2023-09" db="EMBL/GenBank/DDBJ databases">
        <title>Undibacterium sp. 20NA77.5 isolated from freshwater.</title>
        <authorList>
            <person name="Le V."/>
            <person name="Ko S.-R."/>
            <person name="Ahn C.-Y."/>
            <person name="Oh H.-M."/>
        </authorList>
    </citation>
    <scope>NUCLEOTIDE SEQUENCE</scope>
    <source>
        <strain evidence="2">20NA77.5</strain>
    </source>
</reference>
<dbReference type="RefSeq" id="WP_309483860.1">
    <property type="nucleotide sequence ID" value="NZ_CP133720.1"/>
</dbReference>
<protein>
    <submittedName>
        <fullName evidence="2">Uncharacterized protein</fullName>
    </submittedName>
</protein>
<evidence type="ECO:0000313" key="3">
    <source>
        <dbReference type="Proteomes" id="UP001181355"/>
    </source>
</evidence>
<evidence type="ECO:0000256" key="1">
    <source>
        <dbReference type="SAM" id="MobiDB-lite"/>
    </source>
</evidence>
<name>A0ABY9RMF9_9BURK</name>
<accession>A0ABY9RMF9</accession>
<dbReference type="Proteomes" id="UP001181355">
    <property type="component" value="Chromosome"/>
</dbReference>
<proteinExistence type="predicted"/>
<gene>
    <name evidence="2" type="ORF">RF679_08955</name>
</gene>
<feature type="region of interest" description="Disordered" evidence="1">
    <location>
        <begin position="227"/>
        <end position="259"/>
    </location>
</feature>
<organism evidence="2 3">
    <name type="scientific">Undibacterium cyanobacteriorum</name>
    <dbReference type="NCBI Taxonomy" id="3073561"/>
    <lineage>
        <taxon>Bacteria</taxon>
        <taxon>Pseudomonadati</taxon>
        <taxon>Pseudomonadota</taxon>
        <taxon>Betaproteobacteria</taxon>
        <taxon>Burkholderiales</taxon>
        <taxon>Oxalobacteraceae</taxon>
        <taxon>Undibacterium</taxon>
    </lineage>
</organism>